<protein>
    <submittedName>
        <fullName evidence="1">Uncharacterized protein</fullName>
    </submittedName>
</protein>
<name>A0A1Y1I207_KLENI</name>
<evidence type="ECO:0000313" key="2">
    <source>
        <dbReference type="Proteomes" id="UP000054558"/>
    </source>
</evidence>
<sequence length="769" mass="84679">MAKKTKRAVADLVNHIEDIFERNALEGQEEFSGIVDKLGSYPSAISEEEQNQLKIKPSKEFKAITRLLKTETFVEALLGNLDNATSNHQLEAHLRCVTKLSSVFNFAEQLGRSESAPCLLRLADRLIAQTPCPPEEQESARNVEFYFAFVTSNLLKASLDFRESGCIPDLVHQFQAVFRRKWELEWPGVTGVHQLSSVAFSIQQVVFALQAFAESVLQSVAQAVTGEWIADLFCFIDQTWDRLLREAMPPDVGPVTLETLVDSCGRLLVVLVDGDFKELPGVQTRLEHFARVVNLKLIPRLKSDIVVSPHILPRVGHRVAFLLGALKSLSLEKGDETEGERSSPGAGNTVDFSEAIALVQSGNWQQAGSLLNSTARRLEEHGTRARAEALVAKGFVESVFKILALALPEESVDRTAIAATEGRSQKSAFILGGVNLLVAVLPELDETKPSSRKLFLTTGVRLLQWCEDLLSREGSLDEDAMNRVLGLLTQMEIARRRELSERMQILYVDLAISAIKLYPFTATSHIGWATLKNLKTFTLKFGERSPGRGAAERTDVNAEEYLWRPSSEEDPSDAGAYNSRAMWNMSGVFNKERRLLSRLALEHLRHAVRSETSFFGVAAAILSVLHACCRDRLVVQCAVLPRIETIVHSLHLVHGSLVAVFGPLCADDPPREPGRDEAATLDMMCELEVAHDDLTELIATILDALKNLPGPMVIVRDGTLLEAACAGAAAACAGVLRDLRALQRVAPFEAAEETWVQLEGAQIWSGGVP</sequence>
<proteinExistence type="predicted"/>
<dbReference type="AlphaFoldDB" id="A0A1Y1I207"/>
<gene>
    <name evidence="1" type="ORF">KFL_001390290</name>
</gene>
<dbReference type="EMBL" id="DF237088">
    <property type="protein sequence ID" value="GAQ83211.1"/>
    <property type="molecule type" value="Genomic_DNA"/>
</dbReference>
<organism evidence="1 2">
    <name type="scientific">Klebsormidium nitens</name>
    <name type="common">Green alga</name>
    <name type="synonym">Ulothrix nitens</name>
    <dbReference type="NCBI Taxonomy" id="105231"/>
    <lineage>
        <taxon>Eukaryota</taxon>
        <taxon>Viridiplantae</taxon>
        <taxon>Streptophyta</taxon>
        <taxon>Klebsormidiophyceae</taxon>
        <taxon>Klebsormidiales</taxon>
        <taxon>Klebsormidiaceae</taxon>
        <taxon>Klebsormidium</taxon>
    </lineage>
</organism>
<keyword evidence="2" id="KW-1185">Reference proteome</keyword>
<evidence type="ECO:0000313" key="1">
    <source>
        <dbReference type="EMBL" id="GAQ83211.1"/>
    </source>
</evidence>
<reference evidence="1 2" key="1">
    <citation type="journal article" date="2014" name="Nat. Commun.">
        <title>Klebsormidium flaccidum genome reveals primary factors for plant terrestrial adaptation.</title>
        <authorList>
            <person name="Hori K."/>
            <person name="Maruyama F."/>
            <person name="Fujisawa T."/>
            <person name="Togashi T."/>
            <person name="Yamamoto N."/>
            <person name="Seo M."/>
            <person name="Sato S."/>
            <person name="Yamada T."/>
            <person name="Mori H."/>
            <person name="Tajima N."/>
            <person name="Moriyama T."/>
            <person name="Ikeuchi M."/>
            <person name="Watanabe M."/>
            <person name="Wada H."/>
            <person name="Kobayashi K."/>
            <person name="Saito M."/>
            <person name="Masuda T."/>
            <person name="Sasaki-Sekimoto Y."/>
            <person name="Mashiguchi K."/>
            <person name="Awai K."/>
            <person name="Shimojima M."/>
            <person name="Masuda S."/>
            <person name="Iwai M."/>
            <person name="Nobusawa T."/>
            <person name="Narise T."/>
            <person name="Kondo S."/>
            <person name="Saito H."/>
            <person name="Sato R."/>
            <person name="Murakawa M."/>
            <person name="Ihara Y."/>
            <person name="Oshima-Yamada Y."/>
            <person name="Ohtaka K."/>
            <person name="Satoh M."/>
            <person name="Sonobe K."/>
            <person name="Ishii M."/>
            <person name="Ohtani R."/>
            <person name="Kanamori-Sato M."/>
            <person name="Honoki R."/>
            <person name="Miyazaki D."/>
            <person name="Mochizuki H."/>
            <person name="Umetsu J."/>
            <person name="Higashi K."/>
            <person name="Shibata D."/>
            <person name="Kamiya Y."/>
            <person name="Sato N."/>
            <person name="Nakamura Y."/>
            <person name="Tabata S."/>
            <person name="Ida S."/>
            <person name="Kurokawa K."/>
            <person name="Ohta H."/>
        </authorList>
    </citation>
    <scope>NUCLEOTIDE SEQUENCE [LARGE SCALE GENOMIC DNA]</scope>
    <source>
        <strain evidence="1 2">NIES-2285</strain>
    </source>
</reference>
<accession>A0A1Y1I207</accession>
<dbReference type="Proteomes" id="UP000054558">
    <property type="component" value="Unassembled WGS sequence"/>
</dbReference>